<dbReference type="GO" id="GO:0030246">
    <property type="term" value="F:carbohydrate binding"/>
    <property type="evidence" value="ECO:0007669"/>
    <property type="project" value="InterPro"/>
</dbReference>
<dbReference type="PANTHER" id="PTHR10963:SF60">
    <property type="entry name" value="GRAM-NEGATIVE BACTERIA-BINDING PROTEIN 1-RELATED"/>
    <property type="match status" value="1"/>
</dbReference>
<name>A0A0M4EZK0_DROBS</name>
<evidence type="ECO:0000313" key="8">
    <source>
        <dbReference type="Proteomes" id="UP000494163"/>
    </source>
</evidence>
<dbReference type="Proteomes" id="UP000494163">
    <property type="component" value="Chromosome 3L"/>
</dbReference>
<comment type="similarity">
    <text evidence="1">Belongs to the insect beta-1,3-glucan binding protein family.</text>
</comment>
<evidence type="ECO:0000313" key="7">
    <source>
        <dbReference type="EMBL" id="ALC44150.1"/>
    </source>
</evidence>
<dbReference type="GO" id="GO:0005975">
    <property type="term" value="P:carbohydrate metabolic process"/>
    <property type="evidence" value="ECO:0007669"/>
    <property type="project" value="InterPro"/>
</dbReference>
<evidence type="ECO:0000256" key="2">
    <source>
        <dbReference type="ARBA" id="ARBA00022588"/>
    </source>
</evidence>
<dbReference type="InterPro" id="IPR013320">
    <property type="entry name" value="ConA-like_dom_sf"/>
</dbReference>
<keyword evidence="3" id="KW-0391">Immunity</keyword>
<reference evidence="7 8" key="1">
    <citation type="submission" date="2015-08" db="EMBL/GenBank/DDBJ databases">
        <title>Ancestral chromatin configuration constrains chromatin evolution on differentiating sex chromosomes in Drosophila.</title>
        <authorList>
            <person name="Zhou Q."/>
            <person name="Bachtrog D."/>
        </authorList>
    </citation>
    <scope>NUCLEOTIDE SEQUENCE [LARGE SCALE GENOMIC DNA]</scope>
    <source>
        <tissue evidence="7">Whole larvae</tissue>
    </source>
</reference>
<sequence length="466" mass="53363">HLFITLQCILFISVQNVAFKIPNVKLEMLSEGGFEVSIPDEPGMQRVLYMLQVDNSCPALLDYITLARNSSWISRQSASLKNNDKLQIALLVQYNDIIYEKSETRVILNTRLLTTRNEDSHSISYPSSQDVCEAELAPSFKQSKSCDLSQSTVSSSRSTCRGELLFEDNFNTAQLNRSVWKHDVRQRMYHVEEELVAFDDAPRNSYVREGHLHIVPVVASEVTQGGYNLGDRCTAIDSPQLECSIAKGSFYKIKPPVYSAQLHTRESFSFKYGKIVVRAKLPKGDWLFPCNNPFIDIMLQPISTHAETHYANQLRIAYARGNVDLRSIQQTDISGNLLYGGMIVWHQGQAVQFLKNHLSTTHYGDDFHNYTMIWQRDKLTLMVDETVYGELYDGLPFFDEKCFIVFGVTVGGFLNFDDDIVPKDVRPYRNREPRAALSFWTQRDKWAPTWGKHSAMIIDYVRVYAE</sequence>
<dbReference type="OMA" id="DTWAPTW"/>
<evidence type="ECO:0000259" key="6">
    <source>
        <dbReference type="PROSITE" id="PS51969"/>
    </source>
</evidence>
<dbReference type="SUPFAM" id="SSF49899">
    <property type="entry name" value="Concanavalin A-like lectins/glucanases"/>
    <property type="match status" value="1"/>
</dbReference>
<organism evidence="7 8">
    <name type="scientific">Drosophila busckii</name>
    <name type="common">Fruit fly</name>
    <dbReference type="NCBI Taxonomy" id="30019"/>
    <lineage>
        <taxon>Eukaryota</taxon>
        <taxon>Metazoa</taxon>
        <taxon>Ecdysozoa</taxon>
        <taxon>Arthropoda</taxon>
        <taxon>Hexapoda</taxon>
        <taxon>Insecta</taxon>
        <taxon>Pterygota</taxon>
        <taxon>Neoptera</taxon>
        <taxon>Endopterygota</taxon>
        <taxon>Diptera</taxon>
        <taxon>Brachycera</taxon>
        <taxon>Muscomorpha</taxon>
        <taxon>Ephydroidea</taxon>
        <taxon>Drosophilidae</taxon>
        <taxon>Drosophila</taxon>
    </lineage>
</organism>
<feature type="domain" description="GH16" evidence="5">
    <location>
        <begin position="118"/>
        <end position="466"/>
    </location>
</feature>
<protein>
    <submittedName>
        <fullName evidence="7">GNBP2</fullName>
    </submittedName>
</protein>
<dbReference type="STRING" id="30019.A0A0M4EZK0"/>
<dbReference type="InterPro" id="IPR000757">
    <property type="entry name" value="Beta-glucanase-like"/>
</dbReference>
<dbReference type="PROSITE" id="PS51969">
    <property type="entry name" value="CBM39"/>
    <property type="match status" value="1"/>
</dbReference>
<feature type="non-terminal residue" evidence="7">
    <location>
        <position position="1"/>
    </location>
</feature>
<dbReference type="AlphaFoldDB" id="A0A0M4EZK0"/>
<gene>
    <name evidence="7" type="ORF">Dbus_chr3Lg1316</name>
</gene>
<feature type="chain" id="PRO_5005794055" evidence="4">
    <location>
        <begin position="19"/>
        <end position="466"/>
    </location>
</feature>
<evidence type="ECO:0000256" key="4">
    <source>
        <dbReference type="SAM" id="SignalP"/>
    </source>
</evidence>
<dbReference type="PANTHER" id="PTHR10963">
    <property type="entry name" value="GLYCOSYL HYDROLASE-RELATED"/>
    <property type="match status" value="1"/>
</dbReference>
<dbReference type="Gene3D" id="2.60.40.2140">
    <property type="entry name" value="Beta-1,3-glucan-recognition protein, N-terminal domain"/>
    <property type="match status" value="1"/>
</dbReference>
<proteinExistence type="inferred from homology"/>
<dbReference type="InterPro" id="IPR050546">
    <property type="entry name" value="Glycosyl_Hydrlase_16"/>
</dbReference>
<dbReference type="OrthoDB" id="4781at2759"/>
<accession>A0A0M4EZK0</accession>
<keyword evidence="8" id="KW-1185">Reference proteome</keyword>
<dbReference type="GO" id="GO:0004553">
    <property type="term" value="F:hydrolase activity, hydrolyzing O-glycosyl compounds"/>
    <property type="evidence" value="ECO:0007669"/>
    <property type="project" value="InterPro"/>
</dbReference>
<dbReference type="InterPro" id="IPR031756">
    <property type="entry name" value="BGBP_N"/>
</dbReference>
<dbReference type="PROSITE" id="PS51762">
    <property type="entry name" value="GH16_2"/>
    <property type="match status" value="1"/>
</dbReference>
<keyword evidence="4" id="KW-0732">Signal</keyword>
<evidence type="ECO:0000259" key="5">
    <source>
        <dbReference type="PROSITE" id="PS51762"/>
    </source>
</evidence>
<feature type="signal peptide" evidence="4">
    <location>
        <begin position="1"/>
        <end position="18"/>
    </location>
</feature>
<evidence type="ECO:0000256" key="1">
    <source>
        <dbReference type="ARBA" id="ARBA00008781"/>
    </source>
</evidence>
<dbReference type="EMBL" id="CP012525">
    <property type="protein sequence ID" value="ALC44150.1"/>
    <property type="molecule type" value="Genomic_DNA"/>
</dbReference>
<keyword evidence="2" id="KW-0399">Innate immunity</keyword>
<evidence type="ECO:0000256" key="3">
    <source>
        <dbReference type="ARBA" id="ARBA00022859"/>
    </source>
</evidence>
<dbReference type="Pfam" id="PF15886">
    <property type="entry name" value="CBM39"/>
    <property type="match status" value="1"/>
</dbReference>
<dbReference type="InterPro" id="IPR043030">
    <property type="entry name" value="BGBP_N_sf"/>
</dbReference>
<feature type="domain" description="CBM39" evidence="6">
    <location>
        <begin position="19"/>
        <end position="113"/>
    </location>
</feature>
<dbReference type="GO" id="GO:0045087">
    <property type="term" value="P:innate immune response"/>
    <property type="evidence" value="ECO:0007669"/>
    <property type="project" value="UniProtKB-KW"/>
</dbReference>
<dbReference type="Gene3D" id="2.60.120.200">
    <property type="match status" value="1"/>
</dbReference>